<dbReference type="InterPro" id="IPR001294">
    <property type="entry name" value="Phytochrome"/>
</dbReference>
<feature type="modified residue" description="4-aspartylphosphate" evidence="12">
    <location>
        <position position="805"/>
    </location>
</feature>
<dbReference type="Pfam" id="PF07536">
    <property type="entry name" value="HWE_HK"/>
    <property type="match status" value="1"/>
</dbReference>
<keyword evidence="9" id="KW-0067">ATP-binding</keyword>
<dbReference type="GO" id="GO:0009584">
    <property type="term" value="P:detection of visible light"/>
    <property type="evidence" value="ECO:0007669"/>
    <property type="project" value="InterPro"/>
</dbReference>
<dbReference type="Pfam" id="PF01590">
    <property type="entry name" value="GAF"/>
    <property type="match status" value="1"/>
</dbReference>
<dbReference type="PANTHER" id="PTHR41523">
    <property type="entry name" value="TWO-COMPONENT SYSTEM SENSOR PROTEIN"/>
    <property type="match status" value="1"/>
</dbReference>
<evidence type="ECO:0000256" key="10">
    <source>
        <dbReference type="ARBA" id="ARBA00022991"/>
    </source>
</evidence>
<dbReference type="InterPro" id="IPR001789">
    <property type="entry name" value="Sig_transdc_resp-reg_receiver"/>
</dbReference>
<evidence type="ECO:0000313" key="16">
    <source>
        <dbReference type="Proteomes" id="UP000240996"/>
    </source>
</evidence>
<evidence type="ECO:0000256" key="4">
    <source>
        <dbReference type="ARBA" id="ARBA00022553"/>
    </source>
</evidence>
<dbReference type="PANTHER" id="PTHR41523:SF7">
    <property type="entry name" value="HISTIDINE KINASE"/>
    <property type="match status" value="1"/>
</dbReference>
<dbReference type="InterPro" id="IPR035965">
    <property type="entry name" value="PAS-like_dom_sf"/>
</dbReference>
<keyword evidence="7" id="KW-0547">Nucleotide-binding</keyword>
<protein>
    <recommendedName>
        <fullName evidence="2">histidine kinase</fullName>
        <ecNumber evidence="2">2.7.13.3</ecNumber>
    </recommendedName>
</protein>
<evidence type="ECO:0000256" key="3">
    <source>
        <dbReference type="ARBA" id="ARBA00022543"/>
    </source>
</evidence>
<feature type="domain" description="Response regulatory" evidence="14">
    <location>
        <begin position="755"/>
        <end position="866"/>
    </location>
</feature>
<dbReference type="InterPro" id="IPR011006">
    <property type="entry name" value="CheY-like_superfamily"/>
</dbReference>
<dbReference type="GO" id="GO:0009881">
    <property type="term" value="F:photoreceptor activity"/>
    <property type="evidence" value="ECO:0007669"/>
    <property type="project" value="UniProtKB-KW"/>
</dbReference>
<evidence type="ECO:0000256" key="8">
    <source>
        <dbReference type="ARBA" id="ARBA00022777"/>
    </source>
</evidence>
<evidence type="ECO:0000256" key="7">
    <source>
        <dbReference type="ARBA" id="ARBA00022741"/>
    </source>
</evidence>
<dbReference type="GO" id="GO:0004673">
    <property type="term" value="F:protein histidine kinase activity"/>
    <property type="evidence" value="ECO:0007669"/>
    <property type="project" value="UniProtKB-EC"/>
</dbReference>
<organism evidence="15 16">
    <name type="scientific">Sphingomonas aerolata</name>
    <dbReference type="NCBI Taxonomy" id="185951"/>
    <lineage>
        <taxon>Bacteria</taxon>
        <taxon>Pseudomonadati</taxon>
        <taxon>Pseudomonadota</taxon>
        <taxon>Alphaproteobacteria</taxon>
        <taxon>Sphingomonadales</taxon>
        <taxon>Sphingomonadaceae</taxon>
        <taxon>Sphingomonas</taxon>
    </lineage>
</organism>
<evidence type="ECO:0000259" key="13">
    <source>
        <dbReference type="PROSITE" id="PS50046"/>
    </source>
</evidence>
<keyword evidence="6" id="KW-0808">Transferase</keyword>
<evidence type="ECO:0000256" key="5">
    <source>
        <dbReference type="ARBA" id="ARBA00022606"/>
    </source>
</evidence>
<dbReference type="EC" id="2.7.13.3" evidence="2"/>
<dbReference type="RefSeq" id="WP_107931427.1">
    <property type="nucleotide sequence ID" value="NZ_PZZN01000001.1"/>
</dbReference>
<dbReference type="Gene3D" id="3.30.450.20">
    <property type="entry name" value="PAS domain"/>
    <property type="match status" value="1"/>
</dbReference>
<sequence>MTKQMDGAVDLTNCDREPIHIPGSILPHGAMLVVDPATMLVEQVAGDTLGLFGKDAASLTGQDLADMLNAEQLQRLRELLQSSSLARPRHLLDPLLRVVPDRAIDASVHLSDGALVIEVEDADLSDRHAVDPLACVQEMFDGLGDAPDLQAYCQLAAERVRAVAGYDRVMVYRFMPDDSGWVFAEARHDDITPFLDLHYPASDIPKQARTLYLTSWLRLITEVDYTPAPLLPSINPRSGLPLDMSHATLRDVSPIHREYLRNMGVDASMSISIIFEGRLWGLIACHHHTPRRLPRHLRGVCELFGSMFSLQLEVRLRAEQLEARLLSRKALSGIMHALASEDDYGAGLVAQQQQLLDYISAGGLALRVGQTRGGVAIRVNSGITALGNTPDDDQIGALTDWLTQRMGTFEGVYATDRLGEDYPPAKAYAEIASGLLAVSVSREPRDFVLWFRPEVVETVQWGGDPNKPMEVGPNGIRLTPRKSFEAWTETVRGRSTPWSPSDNDAAFDLRVSLLEVVLRRIDAAARERLRAWQQEQLLMAELDHRVKNTLASIQAMVAQTSRSASSLAAFTHGLDRRIRSMSRAHSLLTQSRWEGVSLIVLIQQELDAYRAEHANVTITGPDVMLLPKAALALSLAIHELATNAGKYGALSAAGGHVDIRWQFDPQAGLELRWQESGGPPVSKPTRRGFGSTLIERALALETGGSSTLTFDPGGVACAIVMPASVAQSGGTASHASIAHDAPAKVTDIPTDNPPRILIVEDSAMVLMLIEDVVIDLGWDIVGPAMRLPEALKLACEAAIDAALVDVNLDGEMSWDAAAILQDRKIPFVFTTGYDSATVLPERFAGHPVLNKPFSAEDVGRTLQTLLSRH</sequence>
<evidence type="ECO:0000256" key="2">
    <source>
        <dbReference type="ARBA" id="ARBA00012438"/>
    </source>
</evidence>
<dbReference type="Gene3D" id="3.30.450.270">
    <property type="match status" value="1"/>
</dbReference>
<proteinExistence type="predicted"/>
<dbReference type="InterPro" id="IPR043150">
    <property type="entry name" value="Phytochrome_PHY_sf"/>
</dbReference>
<dbReference type="PROSITE" id="PS50046">
    <property type="entry name" value="PHYTOCHROME_2"/>
    <property type="match status" value="1"/>
</dbReference>
<dbReference type="Gene3D" id="3.30.565.10">
    <property type="entry name" value="Histidine kinase-like ATPase, C-terminal domain"/>
    <property type="match status" value="1"/>
</dbReference>
<evidence type="ECO:0000256" key="9">
    <source>
        <dbReference type="ARBA" id="ARBA00022840"/>
    </source>
</evidence>
<evidence type="ECO:0000256" key="1">
    <source>
        <dbReference type="ARBA" id="ARBA00000085"/>
    </source>
</evidence>
<dbReference type="GO" id="GO:0005524">
    <property type="term" value="F:ATP binding"/>
    <property type="evidence" value="ECO:0007669"/>
    <property type="project" value="UniProtKB-KW"/>
</dbReference>
<keyword evidence="10" id="KW-0157">Chromophore</keyword>
<gene>
    <name evidence="15" type="ORF">C8J24_0664</name>
</gene>
<dbReference type="SUPFAM" id="SSF55785">
    <property type="entry name" value="PYP-like sensor domain (PAS domain)"/>
    <property type="match status" value="1"/>
</dbReference>
<dbReference type="Proteomes" id="UP000240996">
    <property type="component" value="Unassembled WGS sequence"/>
</dbReference>
<dbReference type="InterPro" id="IPR003018">
    <property type="entry name" value="GAF"/>
</dbReference>
<dbReference type="Pfam" id="PF00360">
    <property type="entry name" value="PHY"/>
    <property type="match status" value="1"/>
</dbReference>
<dbReference type="InterPro" id="IPR016132">
    <property type="entry name" value="Phyto_chromo_attachment"/>
</dbReference>
<dbReference type="InterPro" id="IPR013654">
    <property type="entry name" value="PAS_2"/>
</dbReference>
<evidence type="ECO:0000256" key="11">
    <source>
        <dbReference type="ARBA" id="ARBA00023170"/>
    </source>
</evidence>
<dbReference type="PROSITE" id="PS50110">
    <property type="entry name" value="RESPONSE_REGULATORY"/>
    <property type="match status" value="1"/>
</dbReference>
<dbReference type="InterPro" id="IPR011102">
    <property type="entry name" value="Sig_transdc_His_kinase_HWE"/>
</dbReference>
<dbReference type="SUPFAM" id="SSF52172">
    <property type="entry name" value="CheY-like"/>
    <property type="match status" value="1"/>
</dbReference>
<evidence type="ECO:0000259" key="14">
    <source>
        <dbReference type="PROSITE" id="PS50110"/>
    </source>
</evidence>
<dbReference type="InterPro" id="IPR036890">
    <property type="entry name" value="HATPase_C_sf"/>
</dbReference>
<evidence type="ECO:0000313" key="15">
    <source>
        <dbReference type="EMBL" id="PTM47273.1"/>
    </source>
</evidence>
<dbReference type="AlphaFoldDB" id="A0A2T4YTX6"/>
<keyword evidence="11" id="KW-0675">Receptor</keyword>
<dbReference type="InterPro" id="IPR013515">
    <property type="entry name" value="Phytochrome_cen-reg"/>
</dbReference>
<dbReference type="GO" id="GO:0006355">
    <property type="term" value="P:regulation of DNA-templated transcription"/>
    <property type="evidence" value="ECO:0007669"/>
    <property type="project" value="InterPro"/>
</dbReference>
<keyword evidence="8 15" id="KW-0418">Kinase</keyword>
<keyword evidence="3" id="KW-0600">Photoreceptor protein</keyword>
<reference evidence="15 16" key="1">
    <citation type="submission" date="2018-04" db="EMBL/GenBank/DDBJ databases">
        <title>Genomic Encyclopedia of Type Strains, Phase III (KMG-III): the genomes of soil and plant-associated and newly described type strains.</title>
        <authorList>
            <person name="Whitman W."/>
        </authorList>
    </citation>
    <scope>NUCLEOTIDE SEQUENCE [LARGE SCALE GENOMIC DNA]</scope>
    <source>
        <strain evidence="15 16">NW12</strain>
    </source>
</reference>
<dbReference type="InterPro" id="IPR029016">
    <property type="entry name" value="GAF-like_dom_sf"/>
</dbReference>
<comment type="caution">
    <text evidence="15">The sequence shown here is derived from an EMBL/GenBank/DDBJ whole genome shotgun (WGS) entry which is preliminary data.</text>
</comment>
<dbReference type="SUPFAM" id="SSF55781">
    <property type="entry name" value="GAF domain-like"/>
    <property type="match status" value="2"/>
</dbReference>
<dbReference type="Gene3D" id="3.30.450.40">
    <property type="match status" value="1"/>
</dbReference>
<keyword evidence="5" id="KW-0716">Sensory transduction</keyword>
<dbReference type="PRINTS" id="PR01033">
    <property type="entry name" value="PHYTOCHROME"/>
</dbReference>
<keyword evidence="16" id="KW-1185">Reference proteome</keyword>
<evidence type="ECO:0000256" key="12">
    <source>
        <dbReference type="PROSITE-ProRule" id="PRU00169"/>
    </source>
</evidence>
<dbReference type="SMART" id="SM00065">
    <property type="entry name" value="GAF"/>
    <property type="match status" value="1"/>
</dbReference>
<dbReference type="EMBL" id="PZZN01000001">
    <property type="protein sequence ID" value="PTM47273.1"/>
    <property type="molecule type" value="Genomic_DNA"/>
</dbReference>
<comment type="catalytic activity">
    <reaction evidence="1">
        <text>ATP + protein L-histidine = ADP + protein N-phospho-L-histidine.</text>
        <dbReference type="EC" id="2.7.13.3"/>
    </reaction>
</comment>
<dbReference type="Gene3D" id="3.40.50.2300">
    <property type="match status" value="1"/>
</dbReference>
<dbReference type="SMART" id="SM00911">
    <property type="entry name" value="HWE_HK"/>
    <property type="match status" value="1"/>
</dbReference>
<name>A0A2T4YTX6_9SPHN</name>
<dbReference type="SMART" id="SM00448">
    <property type="entry name" value="REC"/>
    <property type="match status" value="1"/>
</dbReference>
<feature type="domain" description="Phytochrome chromophore attachment site" evidence="13">
    <location>
        <begin position="148"/>
        <end position="306"/>
    </location>
</feature>
<keyword evidence="4 12" id="KW-0597">Phosphoprotein</keyword>
<evidence type="ECO:0000256" key="6">
    <source>
        <dbReference type="ARBA" id="ARBA00022679"/>
    </source>
</evidence>
<dbReference type="Pfam" id="PF08446">
    <property type="entry name" value="PAS_2"/>
    <property type="match status" value="1"/>
</dbReference>
<accession>A0A2T4YTX6</accession>
<dbReference type="GO" id="GO:0000160">
    <property type="term" value="P:phosphorelay signal transduction system"/>
    <property type="evidence" value="ECO:0007669"/>
    <property type="project" value="InterPro"/>
</dbReference>